<organism evidence="3 4">
    <name type="scientific">Sphaerotilus uruguayifluvii</name>
    <dbReference type="NCBI Taxonomy" id="2735897"/>
    <lineage>
        <taxon>Bacteria</taxon>
        <taxon>Pseudomonadati</taxon>
        <taxon>Pseudomonadota</taxon>
        <taxon>Betaproteobacteria</taxon>
        <taxon>Burkholderiales</taxon>
        <taxon>Sphaerotilaceae</taxon>
        <taxon>Sphaerotilus</taxon>
    </lineage>
</organism>
<dbReference type="EMBL" id="JABSNM010000019">
    <property type="protein sequence ID" value="NRT57778.1"/>
    <property type="molecule type" value="Genomic_DNA"/>
</dbReference>
<dbReference type="Pfam" id="PF00990">
    <property type="entry name" value="GGDEF"/>
    <property type="match status" value="1"/>
</dbReference>
<evidence type="ECO:0000259" key="2">
    <source>
        <dbReference type="PROSITE" id="PS50887"/>
    </source>
</evidence>
<name>A0ABX2G627_9BURK</name>
<dbReference type="RefSeq" id="WP_173806764.1">
    <property type="nucleotide sequence ID" value="NZ_JABSNM010000019.1"/>
</dbReference>
<sequence>MSEPERLEPSDELDSLDDEEHDAGRAGDPAATLAAARDALSRGTAPGSLAERVLVHARACRAATRLGRLDEALESGLLAHHLADCDPARTAEVPLLRATEALADAMVWRGQGAAAVALVERLRAAPPPAVRAEARLAAGWQLHLALLLGETLAWCHAIGEHGHDTPLPRAGLQDALDTAHATAGLWPVSARSALRLGWLQALLHCSAGEPERARLQLASLRPLQPAHRADLELPTIWIAMLIAQAQDDPSALEEAARRLADEAHRLGHQPLSDLAEQRLARCLAAQGRELEARQRVELAARRRLGTEATPLPTSARLSRYLAQVRSKERRPALQPETETGPGEDLPAAVPSRPDFLARARQVLPRAADGHLAVLLLAACEADPSNGPPDERVLDAFARLIGRTLRAGDLAAHWSGSQVAVLLPEASADDAARICQRIAQAVQARDWSTLSGNHRLQIDISHAQAGPGDTIEALMQRCEAEMAAGRRRRARIAA</sequence>
<dbReference type="SMART" id="SM00267">
    <property type="entry name" value="GGDEF"/>
    <property type="match status" value="1"/>
</dbReference>
<accession>A0ABX2G627</accession>
<dbReference type="InterPro" id="IPR029787">
    <property type="entry name" value="Nucleotide_cyclase"/>
</dbReference>
<dbReference type="Gene3D" id="3.30.70.270">
    <property type="match status" value="1"/>
</dbReference>
<dbReference type="Proteomes" id="UP001516061">
    <property type="component" value="Unassembled WGS sequence"/>
</dbReference>
<dbReference type="InterPro" id="IPR000160">
    <property type="entry name" value="GGDEF_dom"/>
</dbReference>
<protein>
    <recommendedName>
        <fullName evidence="2">GGDEF domain-containing protein</fullName>
    </recommendedName>
</protein>
<feature type="domain" description="GGDEF" evidence="2">
    <location>
        <begin position="369"/>
        <end position="493"/>
    </location>
</feature>
<feature type="region of interest" description="Disordered" evidence="1">
    <location>
        <begin position="1"/>
        <end position="32"/>
    </location>
</feature>
<evidence type="ECO:0000256" key="1">
    <source>
        <dbReference type="SAM" id="MobiDB-lite"/>
    </source>
</evidence>
<gene>
    <name evidence="3" type="ORF">HNQ01_003539</name>
</gene>
<keyword evidence="4" id="KW-1185">Reference proteome</keyword>
<proteinExistence type="predicted"/>
<dbReference type="InterPro" id="IPR043128">
    <property type="entry name" value="Rev_trsase/Diguanyl_cyclase"/>
</dbReference>
<feature type="compositionally biased region" description="Acidic residues" evidence="1">
    <location>
        <begin position="10"/>
        <end position="21"/>
    </location>
</feature>
<evidence type="ECO:0000313" key="3">
    <source>
        <dbReference type="EMBL" id="NRT57778.1"/>
    </source>
</evidence>
<comment type="caution">
    <text evidence="3">The sequence shown here is derived from an EMBL/GenBank/DDBJ whole genome shotgun (WGS) entry which is preliminary data.</text>
</comment>
<reference evidence="3 4" key="1">
    <citation type="submission" date="2020-05" db="EMBL/GenBank/DDBJ databases">
        <title>Genomic Encyclopedia of Type Strains, Phase IV (KMG-V): Genome sequencing to study the core and pangenomes of soil and plant-associated prokaryotes.</title>
        <authorList>
            <person name="Whitman W."/>
        </authorList>
    </citation>
    <scope>NUCLEOTIDE SEQUENCE [LARGE SCALE GENOMIC DNA]</scope>
    <source>
        <strain evidence="3 4">C29</strain>
    </source>
</reference>
<dbReference type="SUPFAM" id="SSF55073">
    <property type="entry name" value="Nucleotide cyclase"/>
    <property type="match status" value="1"/>
</dbReference>
<feature type="region of interest" description="Disordered" evidence="1">
    <location>
        <begin position="325"/>
        <end position="348"/>
    </location>
</feature>
<evidence type="ECO:0000313" key="4">
    <source>
        <dbReference type="Proteomes" id="UP001516061"/>
    </source>
</evidence>
<dbReference type="PROSITE" id="PS50887">
    <property type="entry name" value="GGDEF"/>
    <property type="match status" value="1"/>
</dbReference>